<dbReference type="GO" id="GO:0001006">
    <property type="term" value="F:RNA polymerase III type 3 promoter sequence-specific DNA binding"/>
    <property type="evidence" value="ECO:0007669"/>
    <property type="project" value="TreeGrafter"/>
</dbReference>
<feature type="compositionally biased region" description="Basic and acidic residues" evidence="7">
    <location>
        <begin position="558"/>
        <end position="569"/>
    </location>
</feature>
<keyword evidence="2" id="KW-0677">Repeat</keyword>
<feature type="compositionally biased region" description="Polar residues" evidence="7">
    <location>
        <begin position="612"/>
        <end position="622"/>
    </location>
</feature>
<dbReference type="EMBL" id="JAOPGA020000059">
    <property type="protein sequence ID" value="KAL0476569.1"/>
    <property type="molecule type" value="Genomic_DNA"/>
</dbReference>
<dbReference type="FunFam" id="1.10.10.60:FF:000010">
    <property type="entry name" value="Transcriptional activator Myb isoform A"/>
    <property type="match status" value="1"/>
</dbReference>
<evidence type="ECO:0000313" key="10">
    <source>
        <dbReference type="EMBL" id="KAL0476569.1"/>
    </source>
</evidence>
<feature type="compositionally biased region" description="Polar residues" evidence="7">
    <location>
        <begin position="696"/>
        <end position="705"/>
    </location>
</feature>
<feature type="compositionally biased region" description="Low complexity" evidence="7">
    <location>
        <begin position="240"/>
        <end position="255"/>
    </location>
</feature>
<dbReference type="SUPFAM" id="SSF46689">
    <property type="entry name" value="Homeodomain-like"/>
    <property type="match status" value="2"/>
</dbReference>
<evidence type="ECO:0000256" key="7">
    <source>
        <dbReference type="SAM" id="MobiDB-lite"/>
    </source>
</evidence>
<feature type="compositionally biased region" description="Polar residues" evidence="7">
    <location>
        <begin position="407"/>
        <end position="418"/>
    </location>
</feature>
<evidence type="ECO:0000256" key="1">
    <source>
        <dbReference type="ARBA" id="ARBA00004123"/>
    </source>
</evidence>
<dbReference type="GO" id="GO:0042796">
    <property type="term" value="P:snRNA transcription by RNA polymerase III"/>
    <property type="evidence" value="ECO:0007669"/>
    <property type="project" value="TreeGrafter"/>
</dbReference>
<feature type="region of interest" description="Disordered" evidence="7">
    <location>
        <begin position="676"/>
        <end position="705"/>
    </location>
</feature>
<comment type="subcellular location">
    <subcellularLocation>
        <location evidence="1">Nucleus</location>
    </subcellularLocation>
</comment>
<feature type="region of interest" description="Disordered" evidence="7">
    <location>
        <begin position="558"/>
        <end position="622"/>
    </location>
</feature>
<dbReference type="Pfam" id="PF13921">
    <property type="entry name" value="Myb_DNA-bind_6"/>
    <property type="match status" value="1"/>
</dbReference>
<dbReference type="PANTHER" id="PTHR46621:SF1">
    <property type="entry name" value="SNRNA-ACTIVATING PROTEIN COMPLEX SUBUNIT 4"/>
    <property type="match status" value="1"/>
</dbReference>
<evidence type="ECO:0000313" key="11">
    <source>
        <dbReference type="Proteomes" id="UP001431209"/>
    </source>
</evidence>
<evidence type="ECO:0000256" key="2">
    <source>
        <dbReference type="ARBA" id="ARBA00022737"/>
    </source>
</evidence>
<keyword evidence="3" id="KW-0805">Transcription regulation</keyword>
<keyword evidence="4" id="KW-0238">DNA-binding</keyword>
<comment type="caution">
    <text evidence="10">The sequence shown here is derived from an EMBL/GenBank/DDBJ whole genome shotgun (WGS) entry which is preliminary data.</text>
</comment>
<dbReference type="CDD" id="cd00167">
    <property type="entry name" value="SANT"/>
    <property type="match status" value="3"/>
</dbReference>
<feature type="region of interest" description="Disordered" evidence="7">
    <location>
        <begin position="201"/>
        <end position="372"/>
    </location>
</feature>
<feature type="domain" description="HTH myb-type" evidence="9">
    <location>
        <begin position="59"/>
        <end position="110"/>
    </location>
</feature>
<protein>
    <submittedName>
        <fullName evidence="10">Transcriptional activator MYB</fullName>
    </submittedName>
</protein>
<keyword evidence="11" id="KW-1185">Reference proteome</keyword>
<keyword evidence="5" id="KW-0804">Transcription</keyword>
<feature type="domain" description="HTH myb-type" evidence="9">
    <location>
        <begin position="167"/>
        <end position="217"/>
    </location>
</feature>
<dbReference type="InterPro" id="IPR051575">
    <property type="entry name" value="Myb-like_DNA-bd"/>
</dbReference>
<feature type="domain" description="Myb-like" evidence="8">
    <location>
        <begin position="111"/>
        <end position="162"/>
    </location>
</feature>
<evidence type="ECO:0000256" key="6">
    <source>
        <dbReference type="ARBA" id="ARBA00023242"/>
    </source>
</evidence>
<dbReference type="Proteomes" id="UP001431209">
    <property type="component" value="Unassembled WGS sequence"/>
</dbReference>
<dbReference type="GO" id="GO:0000978">
    <property type="term" value="F:RNA polymerase II cis-regulatory region sequence-specific DNA binding"/>
    <property type="evidence" value="ECO:0007669"/>
    <property type="project" value="TreeGrafter"/>
</dbReference>
<feature type="domain" description="Myb-like" evidence="8">
    <location>
        <begin position="163"/>
        <end position="213"/>
    </location>
</feature>
<feature type="region of interest" description="Disordered" evidence="7">
    <location>
        <begin position="405"/>
        <end position="522"/>
    </location>
</feature>
<dbReference type="InterPro" id="IPR009057">
    <property type="entry name" value="Homeodomain-like_sf"/>
</dbReference>
<name>A0AAW2YHU6_9EUKA</name>
<proteinExistence type="predicted"/>
<feature type="compositionally biased region" description="Low complexity" evidence="7">
    <location>
        <begin position="576"/>
        <end position="611"/>
    </location>
</feature>
<dbReference type="GO" id="GO:0019185">
    <property type="term" value="C:snRNA-activating protein complex"/>
    <property type="evidence" value="ECO:0007669"/>
    <property type="project" value="TreeGrafter"/>
</dbReference>
<dbReference type="InterPro" id="IPR017930">
    <property type="entry name" value="Myb_dom"/>
</dbReference>
<dbReference type="PANTHER" id="PTHR46621">
    <property type="entry name" value="SNRNA-ACTIVATING PROTEIN COMPLEX SUBUNIT 4"/>
    <property type="match status" value="1"/>
</dbReference>
<feature type="compositionally biased region" description="Low complexity" evidence="7">
    <location>
        <begin position="285"/>
        <end position="296"/>
    </location>
</feature>
<dbReference type="PROSITE" id="PS50090">
    <property type="entry name" value="MYB_LIKE"/>
    <property type="match status" value="3"/>
</dbReference>
<keyword evidence="6" id="KW-0539">Nucleus</keyword>
<dbReference type="InterPro" id="IPR001005">
    <property type="entry name" value="SANT/Myb"/>
</dbReference>
<evidence type="ECO:0000259" key="9">
    <source>
        <dbReference type="PROSITE" id="PS51294"/>
    </source>
</evidence>
<feature type="compositionally biased region" description="Polar residues" evidence="7">
    <location>
        <begin position="504"/>
        <end position="516"/>
    </location>
</feature>
<feature type="domain" description="HTH myb-type" evidence="9">
    <location>
        <begin position="111"/>
        <end position="166"/>
    </location>
</feature>
<feature type="compositionally biased region" description="Polar residues" evidence="7">
    <location>
        <begin position="355"/>
        <end position="372"/>
    </location>
</feature>
<feature type="domain" description="Myb-like" evidence="8">
    <location>
        <begin position="59"/>
        <end position="110"/>
    </location>
</feature>
<dbReference type="PROSITE" id="PS51294">
    <property type="entry name" value="HTH_MYB"/>
    <property type="match status" value="3"/>
</dbReference>
<dbReference type="GO" id="GO:0005634">
    <property type="term" value="C:nucleus"/>
    <property type="evidence" value="ECO:0007669"/>
    <property type="project" value="UniProtKB-SubCell"/>
</dbReference>
<feature type="compositionally biased region" description="Low complexity" evidence="7">
    <location>
        <begin position="306"/>
        <end position="318"/>
    </location>
</feature>
<feature type="region of interest" description="Disordered" evidence="7">
    <location>
        <begin position="41"/>
        <end position="71"/>
    </location>
</feature>
<evidence type="ECO:0000256" key="5">
    <source>
        <dbReference type="ARBA" id="ARBA00023163"/>
    </source>
</evidence>
<feature type="compositionally biased region" description="Polar residues" evidence="7">
    <location>
        <begin position="337"/>
        <end position="347"/>
    </location>
</feature>
<dbReference type="SMART" id="SM00717">
    <property type="entry name" value="SANT"/>
    <property type="match status" value="3"/>
</dbReference>
<dbReference type="AlphaFoldDB" id="A0AAW2YHU6"/>
<accession>A0AAW2YHU6</accession>
<dbReference type="Gene3D" id="1.10.10.60">
    <property type="entry name" value="Homeodomain-like"/>
    <property type="match status" value="3"/>
</dbReference>
<dbReference type="GO" id="GO:0042795">
    <property type="term" value="P:snRNA transcription by RNA polymerase II"/>
    <property type="evidence" value="ECO:0007669"/>
    <property type="project" value="TreeGrafter"/>
</dbReference>
<feature type="compositionally biased region" description="Low complexity" evidence="7">
    <location>
        <begin position="450"/>
        <end position="482"/>
    </location>
</feature>
<dbReference type="FunFam" id="1.10.10.60:FF:000016">
    <property type="entry name" value="Transcriptional activator Myb isoform A"/>
    <property type="match status" value="1"/>
</dbReference>
<gene>
    <name evidence="10" type="ORF">AKO1_006056</name>
</gene>
<dbReference type="Pfam" id="PF00249">
    <property type="entry name" value="Myb_DNA-binding"/>
    <property type="match status" value="1"/>
</dbReference>
<evidence type="ECO:0000259" key="8">
    <source>
        <dbReference type="PROSITE" id="PS50090"/>
    </source>
</evidence>
<evidence type="ECO:0000256" key="4">
    <source>
        <dbReference type="ARBA" id="ARBA00023125"/>
    </source>
</evidence>
<reference evidence="10 11" key="1">
    <citation type="submission" date="2024-03" db="EMBL/GenBank/DDBJ databases">
        <title>The Acrasis kona genome and developmental transcriptomes reveal deep origins of eukaryotic multicellular pathways.</title>
        <authorList>
            <person name="Sheikh S."/>
            <person name="Fu C.-J."/>
            <person name="Brown M.W."/>
            <person name="Baldauf S.L."/>
        </authorList>
    </citation>
    <scope>NUCLEOTIDE SEQUENCE [LARGE SCALE GENOMIC DNA]</scope>
    <source>
        <strain evidence="10 11">ATCC MYA-3509</strain>
    </source>
</reference>
<organism evidence="10 11">
    <name type="scientific">Acrasis kona</name>
    <dbReference type="NCBI Taxonomy" id="1008807"/>
    <lineage>
        <taxon>Eukaryota</taxon>
        <taxon>Discoba</taxon>
        <taxon>Heterolobosea</taxon>
        <taxon>Tetramitia</taxon>
        <taxon>Eutetramitia</taxon>
        <taxon>Acrasidae</taxon>
        <taxon>Acrasis</taxon>
    </lineage>
</organism>
<feature type="compositionally biased region" description="Acidic residues" evidence="7">
    <location>
        <begin position="319"/>
        <end position="334"/>
    </location>
</feature>
<evidence type="ECO:0000256" key="3">
    <source>
        <dbReference type="ARBA" id="ARBA00023015"/>
    </source>
</evidence>
<sequence length="775" mass="84462">MYNNKQPLACFMALSHLLEPHSKETLQHPLKLQPELLHTCSSTTTNDDGDSSAPFGDDKKKGSKGKWTQEEDNTLRAAVMLHQGKNWKKISEYFTDRSDVQCLHRWQKVLNPEVVKGPWTPEEDQKVMELVETYGPKKWSLIAQHLPGRIGKQCRERWHNHLNTNINKGPWTEEEDRLIMEAHQKLGNRWAQIAKQLPGRTDNAIKNHWNSTMRRRMARAKGDPSGKGNEYEDDANYDESSQSSCASNSTQGSTSIASQQPATLKKKKSAAPVTVDKPKRKYTRKNATSSSTSTSSTDKKKKTAKKTVSTGKKSSTTVDDQDEATEEDDDDDDDHNTSNTSLHATETLTDDNSRTADANPNTLKTPQTPVDTKFIQSPQILFHQGGELMANGVYPNEVEFHGMDPTNEPTSWPMNPQELQPGGDGFDFDHGFFSPPRASHHSLSAFSPPTSASRALFQSSSSTSTPARSSSSAFLSPPRSSSNTFLSPSILRKRKRIDEDDLMSTPNRSAKKSSPASIHGSPSGFFSPSKLFTSSPSSSSSSGVRESPKILEKKISKKLDFDSQDDPPHFAHRTCSSSTSSSSSSTLSPSHSIFMGSGSLSEPRPSSSTLSVTSGNGASSMMNGNITFVTGRKFVMNGIGGLSSASRSVTVNGGNHRGQLGLINSKINAAGSPMALDKSPIVRPESPTVPPETPIKMSSSGHSVMMSNQVTPDRNAKNRDLFMSPSNSFSMSPFKFFQSPTASLIASPATSRGDSIYSRAEMLSTKLNSVATASK</sequence>